<evidence type="ECO:0000259" key="8">
    <source>
        <dbReference type="SMART" id="SM01329"/>
    </source>
</evidence>
<keyword evidence="10" id="KW-1185">Reference proteome</keyword>
<keyword evidence="3" id="KW-0479">Metal-binding</keyword>
<evidence type="ECO:0000256" key="6">
    <source>
        <dbReference type="ARBA" id="ARBA00023027"/>
    </source>
</evidence>
<keyword evidence="2" id="KW-0028">Amino-acid biosynthesis</keyword>
<keyword evidence="4" id="KW-0460">Magnesium</keyword>
<sequence>MTVLRQTNTPDVAQALTAAIAGFAPAPQRRRPFVMGLLRGEGVGSEMIDATLDVLRVVTDRTGETFDLRNGGLIGYEAQRQFGQCLTQEVVDFCQATFAVGGAVLCGPGGGRFVYDLRQQFEMYCKLTPLRPFAALHDTGVLRPECVRGTDIIVVRENTGGFYFGDYGTQAQPNGERSAYQHCRYRETEVQRILEVAIQLAHQRSGRLAVITKPGGIPAISQLWKEKLHEMTASVDLETRVLEIDNAAYQLIAAPRDFDVVVCSNLFGDILGDCGSLLLASRGMSFSGNFGPGGRAVYQTGHGAAWDLAGSDTANPIGQISSLAMMLRESFGLTVVANTIEQAIQTTLARGMRTPDIAGPASQIVGTRELARQIATDLDDALVDLAP</sequence>
<evidence type="ECO:0000256" key="7">
    <source>
        <dbReference type="ARBA" id="ARBA00023304"/>
    </source>
</evidence>
<evidence type="ECO:0000313" key="9">
    <source>
        <dbReference type="EMBL" id="MFA9479457.1"/>
    </source>
</evidence>
<comment type="caution">
    <text evidence="9">The sequence shown here is derived from an EMBL/GenBank/DDBJ whole genome shotgun (WGS) entry which is preliminary data.</text>
</comment>
<name>A0ABV4U9G7_9BACT</name>
<proteinExistence type="predicted"/>
<dbReference type="EMBL" id="JBGUBD010000009">
    <property type="protein sequence ID" value="MFA9479457.1"/>
    <property type="molecule type" value="Genomic_DNA"/>
</dbReference>
<accession>A0ABV4U9G7</accession>
<protein>
    <submittedName>
        <fullName evidence="9">Isocitrate/isopropylmalate family dehydrogenase</fullName>
    </submittedName>
</protein>
<evidence type="ECO:0000256" key="1">
    <source>
        <dbReference type="ARBA" id="ARBA00022430"/>
    </source>
</evidence>
<dbReference type="RefSeq" id="WP_425346381.1">
    <property type="nucleotide sequence ID" value="NZ_JBGUBD010000009.1"/>
</dbReference>
<feature type="domain" description="Isopropylmalate dehydrogenase-like" evidence="8">
    <location>
        <begin position="34"/>
        <end position="374"/>
    </location>
</feature>
<dbReference type="Proteomes" id="UP001575105">
    <property type="component" value="Unassembled WGS sequence"/>
</dbReference>
<dbReference type="InterPro" id="IPR004429">
    <property type="entry name" value="Isopropylmalate_DH"/>
</dbReference>
<dbReference type="PANTHER" id="PTHR42979">
    <property type="entry name" value="3-ISOPROPYLMALATE DEHYDROGENASE"/>
    <property type="match status" value="1"/>
</dbReference>
<evidence type="ECO:0000256" key="2">
    <source>
        <dbReference type="ARBA" id="ARBA00022605"/>
    </source>
</evidence>
<reference evidence="9 10" key="1">
    <citation type="submission" date="2024-08" db="EMBL/GenBank/DDBJ databases">
        <title>Whole-genome sequencing of halo(alkali)philic microorganisms from hypersaline lakes.</title>
        <authorList>
            <person name="Sorokin D.Y."/>
            <person name="Merkel A.Y."/>
            <person name="Messina E."/>
            <person name="Yakimov M."/>
        </authorList>
    </citation>
    <scope>NUCLEOTIDE SEQUENCE [LARGE SCALE GENOMIC DNA]</scope>
    <source>
        <strain evidence="9 10">AB-hyl4</strain>
    </source>
</reference>
<evidence type="ECO:0000313" key="10">
    <source>
        <dbReference type="Proteomes" id="UP001575105"/>
    </source>
</evidence>
<dbReference type="SMART" id="SM01329">
    <property type="entry name" value="Iso_dh"/>
    <property type="match status" value="1"/>
</dbReference>
<dbReference type="PANTHER" id="PTHR42979:SF1">
    <property type="entry name" value="3-ISOPROPYLMALATE DEHYDROGENASE"/>
    <property type="match status" value="1"/>
</dbReference>
<evidence type="ECO:0000256" key="5">
    <source>
        <dbReference type="ARBA" id="ARBA00023002"/>
    </source>
</evidence>
<keyword evidence="6" id="KW-0520">NAD</keyword>
<dbReference type="Gene3D" id="3.40.718.10">
    <property type="entry name" value="Isopropylmalate Dehydrogenase"/>
    <property type="match status" value="1"/>
</dbReference>
<dbReference type="SUPFAM" id="SSF53659">
    <property type="entry name" value="Isocitrate/Isopropylmalate dehydrogenase-like"/>
    <property type="match status" value="1"/>
</dbReference>
<organism evidence="9 10">
    <name type="scientific">Natronomicrosphaera hydrolytica</name>
    <dbReference type="NCBI Taxonomy" id="3242702"/>
    <lineage>
        <taxon>Bacteria</taxon>
        <taxon>Pseudomonadati</taxon>
        <taxon>Planctomycetota</taxon>
        <taxon>Phycisphaerae</taxon>
        <taxon>Phycisphaerales</taxon>
        <taxon>Phycisphaeraceae</taxon>
        <taxon>Natronomicrosphaera</taxon>
    </lineage>
</organism>
<evidence type="ECO:0000256" key="3">
    <source>
        <dbReference type="ARBA" id="ARBA00022723"/>
    </source>
</evidence>
<evidence type="ECO:0000256" key="4">
    <source>
        <dbReference type="ARBA" id="ARBA00022842"/>
    </source>
</evidence>
<keyword evidence="7" id="KW-0100">Branched-chain amino acid biosynthesis</keyword>
<keyword evidence="5" id="KW-0560">Oxidoreductase</keyword>
<keyword evidence="1" id="KW-0432">Leucine biosynthesis</keyword>
<dbReference type="Pfam" id="PF00180">
    <property type="entry name" value="Iso_dh"/>
    <property type="match status" value="1"/>
</dbReference>
<gene>
    <name evidence="9" type="ORF">ACERK3_14305</name>
</gene>
<dbReference type="InterPro" id="IPR024084">
    <property type="entry name" value="IsoPropMal-DH-like_dom"/>
</dbReference>